<evidence type="ECO:0000256" key="11">
    <source>
        <dbReference type="SAM" id="Phobius"/>
    </source>
</evidence>
<comment type="caution">
    <text evidence="13">The sequence shown here is derived from an EMBL/GenBank/DDBJ whole genome shotgun (WGS) entry which is preliminary data.</text>
</comment>
<protein>
    <recommendedName>
        <fullName evidence="3">Carbonic anhydrase</fullName>
        <ecNumber evidence="2">4.2.1.1</ecNumber>
    </recommendedName>
    <alternativeName>
        <fullName evidence="7">Carbonate dehydratase</fullName>
    </alternativeName>
</protein>
<reference evidence="13 14" key="1">
    <citation type="journal article" date="2018" name="Genome Biol. Evol.">
        <title>Multiple Roots of Fruiting Body Formation in Amoebozoa.</title>
        <authorList>
            <person name="Hillmann F."/>
            <person name="Forbes G."/>
            <person name="Novohradska S."/>
            <person name="Ferling I."/>
            <person name="Riege K."/>
            <person name="Groth M."/>
            <person name="Westermann M."/>
            <person name="Marz M."/>
            <person name="Spaller T."/>
            <person name="Winckler T."/>
            <person name="Schaap P."/>
            <person name="Glockner G."/>
        </authorList>
    </citation>
    <scope>NUCLEOTIDE SEQUENCE [LARGE SCALE GENOMIC DNA]</scope>
    <source>
        <strain evidence="13 14">Jena</strain>
    </source>
</reference>
<feature type="transmembrane region" description="Helical" evidence="11">
    <location>
        <begin position="1838"/>
        <end position="1863"/>
    </location>
</feature>
<feature type="transmembrane region" description="Helical" evidence="11">
    <location>
        <begin position="242"/>
        <end position="262"/>
    </location>
</feature>
<keyword evidence="11" id="KW-0812">Transmembrane</keyword>
<dbReference type="SUPFAM" id="SSF53056">
    <property type="entry name" value="beta-carbonic anhydrase, cab"/>
    <property type="match status" value="1"/>
</dbReference>
<feature type="region of interest" description="Disordered" evidence="10">
    <location>
        <begin position="435"/>
        <end position="458"/>
    </location>
</feature>
<feature type="region of interest" description="Disordered" evidence="10">
    <location>
        <begin position="1713"/>
        <end position="1735"/>
    </location>
</feature>
<feature type="binding site" evidence="9">
    <location>
        <position position="2046"/>
    </location>
    <ligand>
        <name>Zn(2+)</name>
        <dbReference type="ChEBI" id="CHEBI:29105"/>
    </ligand>
</feature>
<dbReference type="EMBL" id="MDYQ01000257">
    <property type="protein sequence ID" value="PRP77646.1"/>
    <property type="molecule type" value="Genomic_DNA"/>
</dbReference>
<comment type="catalytic activity">
    <reaction evidence="8">
        <text>hydrogencarbonate + H(+) = CO2 + H2O</text>
        <dbReference type="Rhea" id="RHEA:10748"/>
        <dbReference type="ChEBI" id="CHEBI:15377"/>
        <dbReference type="ChEBI" id="CHEBI:15378"/>
        <dbReference type="ChEBI" id="CHEBI:16526"/>
        <dbReference type="ChEBI" id="CHEBI:17544"/>
        <dbReference type="EC" id="4.2.1.1"/>
    </reaction>
</comment>
<dbReference type="InterPro" id="IPR015892">
    <property type="entry name" value="Carbonic_anhydrase_CS"/>
</dbReference>
<feature type="transmembrane region" description="Helical" evidence="11">
    <location>
        <begin position="161"/>
        <end position="182"/>
    </location>
</feature>
<dbReference type="PANTHER" id="PTHR11002">
    <property type="entry name" value="CARBONIC ANHYDRASE"/>
    <property type="match status" value="1"/>
</dbReference>
<sequence>MSPPLVRLIGSFGTFLTGSGKEPAPRSCRDFVYAPDLNPHEGLFLCERPRYSTYSTQNVPQIETRRNICQSASPPLNVLRLRSTKASSMRVRLLLIVFIGCVLGQATNGTLPQAPDCASKNPTYLGLTLHGMSSAFKGNADNCLYAAQRIPGIGMGIINTLRIFVGVSFGILTLLTLYRLTLEFIFSQNTGDVSSRYIARWTMILLFFFCVWMTVQSADLFGVLGIITVQPYYVLYFFKDNLLLFLYSTLLFHWAELYHVSIQKLKKEEMLRKIKPGYVGNISVEDIIHNLNRASKFRFGYLFICILSLLVFVGMVWSQWRAYWDFYVSFYIISWVLCAAGYLLYGLKLLRIIPQLMKGKIITIMSCMAIFSVFAVTYACLEIVILIGTWEGLMLVKVILVSYALMWVCGFTAVNIFMPIWTWNRPSLLRAAVKGSTGDSSNRGTNRDTNRGTSTEQNGEVACRPLSTLFAIVIRVSPCSTLRAHGQPVFTRLVPCRLAKEPDDVSSDPTSEASSMRPLVVLLLSFVCVLGLQELEQLWGKPEREILPVVNRGLTEPTHHGTLQMLHVDHMDDKLFHCVHLLRSRDKSVNGIFQLVLNTSGVSMEVIKEWQNGIHLHIHASPLPIDLPFSLEAGDYPKLYIEDVETDVYVDLSPPSIDIIEENLPHERTKRDGGTAPSFNPSSIAVFTVNFQDASVPCDTGTIINGVWENTRAARQIFEVQSFSSVAFINDIEGDGGYDKYGPYTIPFSISDKCDPFAWSKSVQSIAKDNGVKISNYGYHMLILPPSVEQLCGWQGLGIIGPNCGGACLTWINTCSRPEVYLHELGHNMGMTHAGTNSDEAGYVIEYGDPTSYMGNSVWADNNRQLEFNVAHRDQVSWYNDLYNLLRFKVSDSSMNGVYRVNPLNRVNPAHPLGIQIYIDDNDMNYYVSYVTFTNPNANLMLVHTYKGSSLSYLVASLPVGQFYTSRNTRFSVTNLYLDDDHMDVRISYGCEHQDTQFLFTQLMTSSDVTPTVSLENVDAVLLSDAQGVNGVLSIYNADSPLCYGTNYSLSQLNVPPEWKVTYDPSYVFLTPGQNCSVNVRVQPSSNSSPARYPIALSFHAVNNDNSLSRSSNLSFSVSVSDSCQRLQPILYNTSRYVTIPPNGPSLLNFTLQDQSVSGCTAATVYLTVNGPAGIMASVSKTYVPLKIEAGGSVSSSLTITPSGPSDRPQNITLSVKNAESSVFTQYTWIVTVGSNCGSALPLVSFNYNSLSISAYQAATIRVNVTNADTLNCPSSQFIVTPADPTGIVINPPTVTLIPGQSAIVTVTRSALMNQATQSGSLQLTISDVDHKTRPAVEGSIPYQLNRVGCSYAGVSAEARWPDYIDLQRVPVLRNMIYIYNGDSWSCPESKFRLNVQLPSGLSWNWTLGDQNAVIPLAPGNFSGWIEFDIQVPSSYSQPTIPVILTLSDVANVQPHVKVFNYSIALQPCVRSSPIIQVRTHDPRPLPTLPQPPTNYNTSLFPGQSRSFSLSITNNDTLACNYLQIYEGSTTGATTFTVSLKDNNGSSIVSTTPTASLLAGATAQVTVAMGAVARVQSNTTTYVLKFRVDGNSSLGQTSQTFPYVLTVLSGCVVRQPTVGLTPDSLIVNGGALQPLIYNLTVTNNDLGPLCDNLTTFTLTFNPPTKGWTASADSITVPTYQNETSWKIVQVLPRTNLAVGTNFTVGLGVYDSQQSGRGGNGQGVVTTKCPTPSPPRGLKAQPIVPVWGFQMQAYPNMITWTSCERNYMCCCPCTWMVSRDGVWIGNTTTPNFTDTHNLVAGRPYLYSVSVVDRHGVASPASVCGNTLLSSTTPAMYKTLFLFMFIACLCMASFAGLLVGLYKLIDFCMTRHDNRVRTGTHHPARMGVSGVQWTSTGRDRTVTVELNHVESPSLSSPITSSDDVEGLQMDSDSAETLQVQEEENTVAVDPGTVTRPLPCDYIYQQPTAESNMSDKNETRREIFALKNKADTGSKDSSTAEKHRQFESIETIKNNNKLWAQSKTKTDPEFFERLKDTQAPQLLWVGCSDSRVPANQILGLAPGEVFVHRNIANVITHSDINSHSVIAYAVDNLKVRHILVVGHYGCGGVKASMTNSTFGLLDWWLNNIKDVYEEHREQVDACTAEKDKADLLCELNVVQSVLNVAKSNTLQAAWARGQSVSVHGFCYRLEDGILRDLGVEVSQPDQLDKVYGKAAAIVKPQA</sequence>
<dbReference type="GO" id="GO:0015976">
    <property type="term" value="P:carbon utilization"/>
    <property type="evidence" value="ECO:0007669"/>
    <property type="project" value="InterPro"/>
</dbReference>
<dbReference type="Proteomes" id="UP000241769">
    <property type="component" value="Unassembled WGS sequence"/>
</dbReference>
<evidence type="ECO:0000256" key="3">
    <source>
        <dbReference type="ARBA" id="ARBA00014628"/>
    </source>
</evidence>
<accession>A0A2P6N110</accession>
<evidence type="ECO:0000313" key="14">
    <source>
        <dbReference type="Proteomes" id="UP000241769"/>
    </source>
</evidence>
<keyword evidence="14" id="KW-1185">Reference proteome</keyword>
<feature type="binding site" evidence="9">
    <location>
        <position position="2100"/>
    </location>
    <ligand>
        <name>Zn(2+)</name>
        <dbReference type="ChEBI" id="CHEBI:29105"/>
    </ligand>
</feature>
<dbReference type="STRING" id="1890364.A0A2P6N110"/>
<dbReference type="OrthoDB" id="10248475at2759"/>
<dbReference type="EC" id="4.2.1.1" evidence="2"/>
<evidence type="ECO:0000256" key="5">
    <source>
        <dbReference type="ARBA" id="ARBA00022833"/>
    </source>
</evidence>
<dbReference type="GO" id="GO:0004089">
    <property type="term" value="F:carbonate dehydratase activity"/>
    <property type="evidence" value="ECO:0007669"/>
    <property type="project" value="UniProtKB-EC"/>
</dbReference>
<feature type="binding site" evidence="9">
    <location>
        <position position="2103"/>
    </location>
    <ligand>
        <name>Zn(2+)</name>
        <dbReference type="ChEBI" id="CHEBI:29105"/>
    </ligand>
</feature>
<dbReference type="Pfam" id="PF05548">
    <property type="entry name" value="Peptidase_M11"/>
    <property type="match status" value="1"/>
</dbReference>
<keyword evidence="6" id="KW-0456">Lyase</keyword>
<evidence type="ECO:0000256" key="4">
    <source>
        <dbReference type="ARBA" id="ARBA00022723"/>
    </source>
</evidence>
<organism evidence="13 14">
    <name type="scientific">Planoprotostelium fungivorum</name>
    <dbReference type="NCBI Taxonomy" id="1890364"/>
    <lineage>
        <taxon>Eukaryota</taxon>
        <taxon>Amoebozoa</taxon>
        <taxon>Evosea</taxon>
        <taxon>Variosea</taxon>
        <taxon>Cavosteliida</taxon>
        <taxon>Cavosteliaceae</taxon>
        <taxon>Planoprotostelium</taxon>
    </lineage>
</organism>
<comment type="cofactor">
    <cofactor evidence="9">
        <name>Zn(2+)</name>
        <dbReference type="ChEBI" id="CHEBI:29105"/>
    </cofactor>
    <text evidence="9">Binds 1 zinc ion per subunit.</text>
</comment>
<dbReference type="InterPro" id="IPR001765">
    <property type="entry name" value="Carbonic_anhydrase"/>
</dbReference>
<dbReference type="PANTHER" id="PTHR11002:SF76">
    <property type="entry name" value="CARBONIC ANHYDRASE"/>
    <property type="match status" value="1"/>
</dbReference>
<feature type="transmembrane region" description="Helical" evidence="11">
    <location>
        <begin position="203"/>
        <end position="230"/>
    </location>
</feature>
<dbReference type="InParanoid" id="A0A2P6N110"/>
<comment type="similarity">
    <text evidence="1">Belongs to the beta-class carbonic anhydrase family.</text>
</comment>
<gene>
    <name evidence="13" type="ORF">PROFUN_00507</name>
</gene>
<evidence type="ECO:0000256" key="7">
    <source>
        <dbReference type="ARBA" id="ARBA00031969"/>
    </source>
</evidence>
<feature type="binding site" evidence="9">
    <location>
        <position position="2044"/>
    </location>
    <ligand>
        <name>Zn(2+)</name>
        <dbReference type="ChEBI" id="CHEBI:29105"/>
    </ligand>
</feature>
<evidence type="ECO:0000259" key="12">
    <source>
        <dbReference type="Pfam" id="PF05548"/>
    </source>
</evidence>
<evidence type="ECO:0000256" key="10">
    <source>
        <dbReference type="SAM" id="MobiDB-lite"/>
    </source>
</evidence>
<name>A0A2P6N110_9EUKA</name>
<dbReference type="CDD" id="cd00883">
    <property type="entry name" value="beta_CA_cladeA"/>
    <property type="match status" value="1"/>
</dbReference>
<dbReference type="InterPro" id="IPR008752">
    <property type="entry name" value="Peptidase_M11"/>
</dbReference>
<dbReference type="Pfam" id="PF00484">
    <property type="entry name" value="Pro_CA"/>
    <property type="match status" value="1"/>
</dbReference>
<dbReference type="SMART" id="SM00947">
    <property type="entry name" value="Pro_CA"/>
    <property type="match status" value="1"/>
</dbReference>
<keyword evidence="5 9" id="KW-0862">Zinc</keyword>
<dbReference type="FunFam" id="3.40.1050.10:FF:000001">
    <property type="entry name" value="Carbonic anhydrase"/>
    <property type="match status" value="1"/>
</dbReference>
<feature type="transmembrane region" description="Helical" evidence="11">
    <location>
        <begin position="326"/>
        <end position="350"/>
    </location>
</feature>
<evidence type="ECO:0000256" key="8">
    <source>
        <dbReference type="ARBA" id="ARBA00048348"/>
    </source>
</evidence>
<feature type="transmembrane region" description="Helical" evidence="11">
    <location>
        <begin position="299"/>
        <end position="320"/>
    </location>
</feature>
<dbReference type="InterPro" id="IPR036874">
    <property type="entry name" value="Carbonic_anhydrase_sf"/>
</dbReference>
<evidence type="ECO:0000256" key="9">
    <source>
        <dbReference type="PIRSR" id="PIRSR601765-1"/>
    </source>
</evidence>
<keyword evidence="11" id="KW-0472">Membrane</keyword>
<evidence type="ECO:0000256" key="6">
    <source>
        <dbReference type="ARBA" id="ARBA00023239"/>
    </source>
</evidence>
<dbReference type="SUPFAM" id="SSF55486">
    <property type="entry name" value="Metalloproteases ('zincins'), catalytic domain"/>
    <property type="match status" value="1"/>
</dbReference>
<feature type="domain" description="Peptidase M11 gametolysin" evidence="12">
    <location>
        <begin position="750"/>
        <end position="863"/>
    </location>
</feature>
<evidence type="ECO:0000256" key="2">
    <source>
        <dbReference type="ARBA" id="ARBA00012925"/>
    </source>
</evidence>
<dbReference type="GO" id="GO:0008270">
    <property type="term" value="F:zinc ion binding"/>
    <property type="evidence" value="ECO:0007669"/>
    <property type="project" value="InterPro"/>
</dbReference>
<feature type="transmembrane region" description="Helical" evidence="11">
    <location>
        <begin position="362"/>
        <end position="387"/>
    </location>
</feature>
<keyword evidence="11" id="KW-1133">Transmembrane helix</keyword>
<keyword evidence="4 9" id="KW-0479">Metal-binding</keyword>
<evidence type="ECO:0000313" key="13">
    <source>
        <dbReference type="EMBL" id="PRP77646.1"/>
    </source>
</evidence>
<dbReference type="Gene3D" id="3.40.1050.10">
    <property type="entry name" value="Carbonic anhydrase"/>
    <property type="match status" value="1"/>
</dbReference>
<proteinExistence type="inferred from homology"/>
<evidence type="ECO:0000256" key="1">
    <source>
        <dbReference type="ARBA" id="ARBA00006217"/>
    </source>
</evidence>
<dbReference type="PROSITE" id="PS00704">
    <property type="entry name" value="PROK_CO2_ANHYDRASE_1"/>
    <property type="match status" value="1"/>
</dbReference>